<dbReference type="TCDB" id="8.A.73.1.5">
    <property type="family name" value="the mitochondrial atp synthase stress-responsive protein (masp) family"/>
</dbReference>
<evidence type="ECO:0000313" key="2">
    <source>
        <dbReference type="EMBL" id="EKX44148.1"/>
    </source>
</evidence>
<dbReference type="RefSeq" id="XP_005831128.1">
    <property type="nucleotide sequence ID" value="XM_005831071.1"/>
</dbReference>
<sequence length="82" mass="9329">MIAQGLRSLTQRVVSKPASSRSMSLWQKSIKELSREEVWPFLAGGVITGIIVWKMTPSSKSEYAKHSTFQQRCDGTYKPHHH</sequence>
<dbReference type="EMBL" id="JH993006">
    <property type="protein sequence ID" value="EKX44148.1"/>
    <property type="molecule type" value="Genomic_DNA"/>
</dbReference>
<evidence type="ECO:0000256" key="1">
    <source>
        <dbReference type="SAM" id="MobiDB-lite"/>
    </source>
</evidence>
<dbReference type="EnsemblProtists" id="EKX44148">
    <property type="protein sequence ID" value="EKX44148"/>
    <property type="gene ID" value="GUITHDRAFT_153074"/>
</dbReference>
<dbReference type="GeneID" id="17300806"/>
<dbReference type="HOGENOM" id="CLU_2563274_0_0_1"/>
<evidence type="ECO:0000313" key="3">
    <source>
        <dbReference type="EnsemblProtists" id="EKX44148"/>
    </source>
</evidence>
<reference evidence="3" key="3">
    <citation type="submission" date="2016-03" db="UniProtKB">
        <authorList>
            <consortium name="EnsemblProtists"/>
        </authorList>
    </citation>
    <scope>IDENTIFICATION</scope>
</reference>
<evidence type="ECO:0000313" key="4">
    <source>
        <dbReference type="Proteomes" id="UP000011087"/>
    </source>
</evidence>
<dbReference type="Proteomes" id="UP000011087">
    <property type="component" value="Unassembled WGS sequence"/>
</dbReference>
<dbReference type="KEGG" id="gtt:GUITHDRAFT_153074"/>
<dbReference type="PaxDb" id="55529-EKX44148"/>
<gene>
    <name evidence="2" type="ORF">GUITHDRAFT_153074</name>
</gene>
<reference evidence="4" key="2">
    <citation type="submission" date="2012-11" db="EMBL/GenBank/DDBJ databases">
        <authorList>
            <person name="Kuo A."/>
            <person name="Curtis B.A."/>
            <person name="Tanifuji G."/>
            <person name="Burki F."/>
            <person name="Gruber A."/>
            <person name="Irimia M."/>
            <person name="Maruyama S."/>
            <person name="Arias M.C."/>
            <person name="Ball S.G."/>
            <person name="Gile G.H."/>
            <person name="Hirakawa Y."/>
            <person name="Hopkins J.F."/>
            <person name="Rensing S.A."/>
            <person name="Schmutz J."/>
            <person name="Symeonidi A."/>
            <person name="Elias M."/>
            <person name="Eveleigh R.J."/>
            <person name="Herman E.K."/>
            <person name="Klute M.J."/>
            <person name="Nakayama T."/>
            <person name="Obornik M."/>
            <person name="Reyes-Prieto A."/>
            <person name="Armbrust E.V."/>
            <person name="Aves S.J."/>
            <person name="Beiko R.G."/>
            <person name="Coutinho P."/>
            <person name="Dacks J.B."/>
            <person name="Durnford D.G."/>
            <person name="Fast N.M."/>
            <person name="Green B.R."/>
            <person name="Grisdale C."/>
            <person name="Hempe F."/>
            <person name="Henrissat B."/>
            <person name="Hoppner M.P."/>
            <person name="Ishida K.-I."/>
            <person name="Kim E."/>
            <person name="Koreny L."/>
            <person name="Kroth P.G."/>
            <person name="Liu Y."/>
            <person name="Malik S.-B."/>
            <person name="Maier U.G."/>
            <person name="McRose D."/>
            <person name="Mock T."/>
            <person name="Neilson J.A."/>
            <person name="Onodera N.T."/>
            <person name="Poole A.M."/>
            <person name="Pritham E.J."/>
            <person name="Richards T.A."/>
            <person name="Rocap G."/>
            <person name="Roy S.W."/>
            <person name="Sarai C."/>
            <person name="Schaack S."/>
            <person name="Shirato S."/>
            <person name="Slamovits C.H."/>
            <person name="Spencer D.F."/>
            <person name="Suzuki S."/>
            <person name="Worden A.Z."/>
            <person name="Zauner S."/>
            <person name="Barry K."/>
            <person name="Bell C."/>
            <person name="Bharti A.K."/>
            <person name="Crow J.A."/>
            <person name="Grimwood J."/>
            <person name="Kramer R."/>
            <person name="Lindquist E."/>
            <person name="Lucas S."/>
            <person name="Salamov A."/>
            <person name="McFadden G.I."/>
            <person name="Lane C.E."/>
            <person name="Keeling P.J."/>
            <person name="Gray M.W."/>
            <person name="Grigoriev I.V."/>
            <person name="Archibald J.M."/>
        </authorList>
    </citation>
    <scope>NUCLEOTIDE SEQUENCE</scope>
    <source>
        <strain evidence="4">CCMP2712</strain>
    </source>
</reference>
<keyword evidence="4" id="KW-1185">Reference proteome</keyword>
<feature type="non-terminal residue" evidence="2">
    <location>
        <position position="82"/>
    </location>
</feature>
<reference evidence="2 4" key="1">
    <citation type="journal article" date="2012" name="Nature">
        <title>Algal genomes reveal evolutionary mosaicism and the fate of nucleomorphs.</title>
        <authorList>
            <consortium name="DOE Joint Genome Institute"/>
            <person name="Curtis B.A."/>
            <person name="Tanifuji G."/>
            <person name="Burki F."/>
            <person name="Gruber A."/>
            <person name="Irimia M."/>
            <person name="Maruyama S."/>
            <person name="Arias M.C."/>
            <person name="Ball S.G."/>
            <person name="Gile G.H."/>
            <person name="Hirakawa Y."/>
            <person name="Hopkins J.F."/>
            <person name="Kuo A."/>
            <person name="Rensing S.A."/>
            <person name="Schmutz J."/>
            <person name="Symeonidi A."/>
            <person name="Elias M."/>
            <person name="Eveleigh R.J."/>
            <person name="Herman E.K."/>
            <person name="Klute M.J."/>
            <person name="Nakayama T."/>
            <person name="Obornik M."/>
            <person name="Reyes-Prieto A."/>
            <person name="Armbrust E.V."/>
            <person name="Aves S.J."/>
            <person name="Beiko R.G."/>
            <person name="Coutinho P."/>
            <person name="Dacks J.B."/>
            <person name="Durnford D.G."/>
            <person name="Fast N.M."/>
            <person name="Green B.R."/>
            <person name="Grisdale C.J."/>
            <person name="Hempel F."/>
            <person name="Henrissat B."/>
            <person name="Hoppner M.P."/>
            <person name="Ishida K."/>
            <person name="Kim E."/>
            <person name="Koreny L."/>
            <person name="Kroth P.G."/>
            <person name="Liu Y."/>
            <person name="Malik S.B."/>
            <person name="Maier U.G."/>
            <person name="McRose D."/>
            <person name="Mock T."/>
            <person name="Neilson J.A."/>
            <person name="Onodera N.T."/>
            <person name="Poole A.M."/>
            <person name="Pritham E.J."/>
            <person name="Richards T.A."/>
            <person name="Rocap G."/>
            <person name="Roy S.W."/>
            <person name="Sarai C."/>
            <person name="Schaack S."/>
            <person name="Shirato S."/>
            <person name="Slamovits C.H."/>
            <person name="Spencer D.F."/>
            <person name="Suzuki S."/>
            <person name="Worden A.Z."/>
            <person name="Zauner S."/>
            <person name="Barry K."/>
            <person name="Bell C."/>
            <person name="Bharti A.K."/>
            <person name="Crow J.A."/>
            <person name="Grimwood J."/>
            <person name="Kramer R."/>
            <person name="Lindquist E."/>
            <person name="Lucas S."/>
            <person name="Salamov A."/>
            <person name="McFadden G.I."/>
            <person name="Lane C.E."/>
            <person name="Keeling P.J."/>
            <person name="Gray M.W."/>
            <person name="Grigoriev I.V."/>
            <person name="Archibald J.M."/>
        </authorList>
    </citation>
    <scope>NUCLEOTIDE SEQUENCE</scope>
    <source>
        <strain evidence="2 4">CCMP2712</strain>
    </source>
</reference>
<dbReference type="AlphaFoldDB" id="L1J6I0"/>
<feature type="region of interest" description="Disordered" evidence="1">
    <location>
        <begin position="62"/>
        <end position="82"/>
    </location>
</feature>
<name>L1J6I0_GUITC</name>
<feature type="compositionally biased region" description="Polar residues" evidence="1">
    <location>
        <begin position="62"/>
        <end position="73"/>
    </location>
</feature>
<accession>L1J6I0</accession>
<organism evidence="2">
    <name type="scientific">Guillardia theta (strain CCMP2712)</name>
    <name type="common">Cryptophyte</name>
    <dbReference type="NCBI Taxonomy" id="905079"/>
    <lineage>
        <taxon>Eukaryota</taxon>
        <taxon>Cryptophyceae</taxon>
        <taxon>Pyrenomonadales</taxon>
        <taxon>Geminigeraceae</taxon>
        <taxon>Guillardia</taxon>
    </lineage>
</organism>
<proteinExistence type="predicted"/>
<protein>
    <submittedName>
        <fullName evidence="2 3">Uncharacterized protein</fullName>
    </submittedName>
</protein>